<organism evidence="1 2">
    <name type="scientific">Mesonia oceanica</name>
    <dbReference type="NCBI Taxonomy" id="2687242"/>
    <lineage>
        <taxon>Bacteria</taxon>
        <taxon>Pseudomonadati</taxon>
        <taxon>Bacteroidota</taxon>
        <taxon>Flavobacteriia</taxon>
        <taxon>Flavobacteriales</taxon>
        <taxon>Flavobacteriaceae</taxon>
        <taxon>Mesonia</taxon>
    </lineage>
</organism>
<reference evidence="1" key="1">
    <citation type="submission" date="2019-09" db="EMBL/GenBank/DDBJ databases">
        <authorList>
            <person name="Rodrigo-Torres L."/>
            <person name="Arahal R. D."/>
            <person name="Lucena T."/>
        </authorList>
    </citation>
    <scope>NUCLEOTIDE SEQUENCE</scope>
    <source>
        <strain evidence="1">ISS653</strain>
    </source>
</reference>
<comment type="caution">
    <text evidence="1">The sequence shown here is derived from an EMBL/GenBank/DDBJ whole genome shotgun (WGS) entry which is preliminary data.</text>
</comment>
<name>A0AC61Y365_9FLAO</name>
<keyword evidence="2" id="KW-1185">Reference proteome</keyword>
<accession>A0AC61Y365</accession>
<gene>
    <name evidence="1" type="ORF">FVB9532_00155</name>
</gene>
<dbReference type="Proteomes" id="UP000356253">
    <property type="component" value="Unassembled WGS sequence"/>
</dbReference>
<dbReference type="EMBL" id="CABVMM010000001">
    <property type="protein sequence ID" value="VVU98906.1"/>
    <property type="molecule type" value="Genomic_DNA"/>
</dbReference>
<protein>
    <submittedName>
        <fullName evidence="1">Uncharacterized protein</fullName>
    </submittedName>
</protein>
<evidence type="ECO:0000313" key="1">
    <source>
        <dbReference type="EMBL" id="VVU98906.1"/>
    </source>
</evidence>
<proteinExistence type="predicted"/>
<evidence type="ECO:0000313" key="2">
    <source>
        <dbReference type="Proteomes" id="UP000356253"/>
    </source>
</evidence>
<sequence>MLSKGLRDEEKEQVNKAFNALLSWEYIPEEWQKQDREKYSLYLKQQLDYSLNELISVEKRDLKDKLIQKHFDFELYLKLGEVLEQIIDLEPAKNRALIAEKIIFIYQVAQEESKTFSFELVQKINATKKYLSNS</sequence>